<protein>
    <submittedName>
        <fullName evidence="1">Uncharacterized protein</fullName>
    </submittedName>
</protein>
<dbReference type="AlphaFoldDB" id="R2SE61"/>
<dbReference type="PATRIC" id="fig|1158607.3.peg.2490"/>
<comment type="caution">
    <text evidence="1">The sequence shown here is derived from an EMBL/GenBank/DDBJ whole genome shotgun (WGS) entry which is preliminary data.</text>
</comment>
<gene>
    <name evidence="1" type="ORF">UAU_02516</name>
</gene>
<evidence type="ECO:0000313" key="2">
    <source>
        <dbReference type="Proteomes" id="UP000013782"/>
    </source>
</evidence>
<dbReference type="RefSeq" id="WP_010757506.1">
    <property type="nucleotide sequence ID" value="NZ_ASWD01000001.1"/>
</dbReference>
<name>R2SE61_9ENTE</name>
<dbReference type="HOGENOM" id="CLU_1254345_0_0_9"/>
<sequence>MKKLFNQLQNFRTHSMIPVRKLLFFILCITSITIGWTSARYTTDLYALSDEARSATFSYKITNEVFKVDSQGNELSKYSNSVNDWETKPAVNFYDLDTGNGNDQAVQQKLKVVFNIKIDTETLVRFKLSRTIPERSLDIEKVEFAGEGISPIVVSEPAALELLSYEIPISKQSQNYVCTVFLRHDGQAEYDWTTNPETGRPTGYLADKYINLITSFEQVD</sequence>
<dbReference type="STRING" id="160454.RV10_GL000645"/>
<reference evidence="1 2" key="1">
    <citation type="submission" date="2013-02" db="EMBL/GenBank/DDBJ databases">
        <title>The Genome Sequence of Enterococcus pallens BAA-351.</title>
        <authorList>
            <consortium name="The Broad Institute Genome Sequencing Platform"/>
            <consortium name="The Broad Institute Genome Sequencing Center for Infectious Disease"/>
            <person name="Earl A.M."/>
            <person name="Gilmore M.S."/>
            <person name="Lebreton F."/>
            <person name="Walker B."/>
            <person name="Young S.K."/>
            <person name="Zeng Q."/>
            <person name="Gargeya S."/>
            <person name="Fitzgerald M."/>
            <person name="Haas B."/>
            <person name="Abouelleil A."/>
            <person name="Alvarado L."/>
            <person name="Arachchi H.M."/>
            <person name="Berlin A.M."/>
            <person name="Chapman S.B."/>
            <person name="Dewar J."/>
            <person name="Goldberg J."/>
            <person name="Griggs A."/>
            <person name="Gujja S."/>
            <person name="Hansen M."/>
            <person name="Howarth C."/>
            <person name="Imamovic A."/>
            <person name="Larimer J."/>
            <person name="McCowan C."/>
            <person name="Murphy C."/>
            <person name="Neiman D."/>
            <person name="Pearson M."/>
            <person name="Priest M."/>
            <person name="Roberts A."/>
            <person name="Saif S."/>
            <person name="Shea T."/>
            <person name="Sisk P."/>
            <person name="Sykes S."/>
            <person name="Wortman J."/>
            <person name="Nusbaum C."/>
            <person name="Birren B."/>
        </authorList>
    </citation>
    <scope>NUCLEOTIDE SEQUENCE [LARGE SCALE GENOMIC DNA]</scope>
    <source>
        <strain evidence="1 2">ATCC BAA-351</strain>
    </source>
</reference>
<proteinExistence type="predicted"/>
<organism evidence="1 2">
    <name type="scientific">Enterococcus pallens ATCC BAA-351</name>
    <dbReference type="NCBI Taxonomy" id="1158607"/>
    <lineage>
        <taxon>Bacteria</taxon>
        <taxon>Bacillati</taxon>
        <taxon>Bacillota</taxon>
        <taxon>Bacilli</taxon>
        <taxon>Lactobacillales</taxon>
        <taxon>Enterococcaceae</taxon>
        <taxon>Enterococcus</taxon>
    </lineage>
</organism>
<evidence type="ECO:0000313" key="1">
    <source>
        <dbReference type="EMBL" id="EOH93820.1"/>
    </source>
</evidence>
<dbReference type="Proteomes" id="UP000013782">
    <property type="component" value="Unassembled WGS sequence"/>
</dbReference>
<dbReference type="EMBL" id="AJAQ01000016">
    <property type="protein sequence ID" value="EOH93820.1"/>
    <property type="molecule type" value="Genomic_DNA"/>
</dbReference>
<accession>R2SE61</accession>
<dbReference type="OrthoDB" id="9959929at2"/>
<keyword evidence="2" id="KW-1185">Reference proteome</keyword>